<evidence type="ECO:0008006" key="3">
    <source>
        <dbReference type="Google" id="ProtNLM"/>
    </source>
</evidence>
<organism evidence="1 2">
    <name type="scientific">Lactobacillus leichmannii</name>
    <dbReference type="NCBI Taxonomy" id="28039"/>
    <lineage>
        <taxon>Bacteria</taxon>
        <taxon>Bacillati</taxon>
        <taxon>Bacillota</taxon>
        <taxon>Bacilli</taxon>
        <taxon>Lactobacillales</taxon>
        <taxon>Lactobacillaceae</taxon>
        <taxon>Lactobacillus</taxon>
    </lineage>
</organism>
<gene>
    <name evidence="1" type="ORF">DS743_02730</name>
</gene>
<evidence type="ECO:0000313" key="2">
    <source>
        <dbReference type="Proteomes" id="UP001524940"/>
    </source>
</evidence>
<evidence type="ECO:0000313" key="1">
    <source>
        <dbReference type="EMBL" id="MCR5970780.1"/>
    </source>
</evidence>
<dbReference type="EMBL" id="QOCY01000025">
    <property type="protein sequence ID" value="MCR5970780.1"/>
    <property type="molecule type" value="Genomic_DNA"/>
</dbReference>
<protein>
    <recommendedName>
        <fullName evidence="3">Glycosyltransferase</fullName>
    </recommendedName>
</protein>
<reference evidence="1 2" key="1">
    <citation type="submission" date="2018-07" db="EMBL/GenBank/DDBJ databases">
        <title>Genome sequencing and assembly of Lactobacillus leichmannii.</title>
        <authorList>
            <person name="Rong J.-C."/>
            <person name="Li M.-Y."/>
            <person name="Zhang Q.-F."/>
            <person name="Chi N.-Y."/>
        </authorList>
    </citation>
    <scope>NUCLEOTIDE SEQUENCE [LARGE SCALE GENOMIC DNA]</scope>
    <source>
        <strain evidence="1 2">JCM 1148</strain>
    </source>
</reference>
<dbReference type="InterPro" id="IPR046733">
    <property type="entry name" value="DUF6625"/>
</dbReference>
<comment type="caution">
    <text evidence="1">The sequence shown here is derived from an EMBL/GenBank/DDBJ whole genome shotgun (WGS) entry which is preliminary data.</text>
</comment>
<sequence>MQNRQHKIAFIVPYFGKLPNYFNLWLKSAKMNPQVDVFFFTDNEEPQGLSKNIHWVKTTFADVKARAQSLIEFPIVLDQPYKLVDYKPLYGAMFQDYISDYDWWAYGDIDTIWGNLELILKRTEDEYDKILELGHLTLIRNNERMNSLWHNKVEGAWTYKDAFKSDFIYHFDEGGGMSFIAKKSGCKIYSEGPGQMNFADVCPFTSQFELSYDNGDGKLPHVFTWRNGVLTGYWAKANKVECKEYAYVHLQKRKMQIVVDDVASENGFLIVPNKFLPLGKKDITSSFIESQHSEAVSEVKNEQFVKRLINHLKFLKFKAKGRKRHIPLNGNEVYFGIEEAKY</sequence>
<dbReference type="Proteomes" id="UP001524940">
    <property type="component" value="Unassembled WGS sequence"/>
</dbReference>
<name>A0ABT1XVW0_LACLE</name>
<accession>A0ABT1XVW0</accession>
<dbReference type="Pfam" id="PF20330">
    <property type="entry name" value="DUF6625"/>
    <property type="match status" value="1"/>
</dbReference>
<dbReference type="RefSeq" id="WP_035185061.1">
    <property type="nucleotide sequence ID" value="NZ_QOCY01000025.1"/>
</dbReference>
<keyword evidence="2" id="KW-1185">Reference proteome</keyword>
<proteinExistence type="predicted"/>